<dbReference type="Pfam" id="PF01323">
    <property type="entry name" value="DSBA"/>
    <property type="match status" value="1"/>
</dbReference>
<sequence>MPRFTIEIDVYSDLVCPWCYLGKEALDKAIAIYKAQHPEADFKLIWKPYLLWPNVGVSAYERGAGLRAIYGPNTPAVLDRLARFGAQYGIEFRWDGKSGNSRDAHKLVLLAMERDAAAANATPSSPTATPAPDHHHRPPPPSSPTEPPNQPPSTTTTKTTTTPAAVPLLPPHTSTHQHRTLTHLFTASFQHGADLSSRAFLARAAVEPLNLFLTEADALAYLARDDTPAARAVDASSASAAARLRVGVGAVPSYVVQSRWQVGGMQGEDIWMGVFERVRRASAATSGLNGSGNGGDDAFLPEIDHFALKNNPDQCLATSNA</sequence>
<dbReference type="RefSeq" id="XP_062652240.1">
    <property type="nucleotide sequence ID" value="XM_062790900.1"/>
</dbReference>
<name>A0AAN6Z8R5_9PEZI</name>
<reference evidence="3" key="2">
    <citation type="submission" date="2023-05" db="EMBL/GenBank/DDBJ databases">
        <authorList>
            <consortium name="Lawrence Berkeley National Laboratory"/>
            <person name="Steindorff A."/>
            <person name="Hensen N."/>
            <person name="Bonometti L."/>
            <person name="Westerberg I."/>
            <person name="Brannstrom I.O."/>
            <person name="Guillou S."/>
            <person name="Cros-Aarteil S."/>
            <person name="Calhoun S."/>
            <person name="Haridas S."/>
            <person name="Kuo A."/>
            <person name="Mondo S."/>
            <person name="Pangilinan J."/>
            <person name="Riley R."/>
            <person name="Labutti K."/>
            <person name="Andreopoulos B."/>
            <person name="Lipzen A."/>
            <person name="Chen C."/>
            <person name="Yanf M."/>
            <person name="Daum C."/>
            <person name="Ng V."/>
            <person name="Clum A."/>
            <person name="Ohm R."/>
            <person name="Martin F."/>
            <person name="Silar P."/>
            <person name="Natvig D."/>
            <person name="Lalanne C."/>
            <person name="Gautier V."/>
            <person name="Ament-Velasquez S.L."/>
            <person name="Kruys A."/>
            <person name="Hutchinson M.I."/>
            <person name="Powell A.J."/>
            <person name="Barry K."/>
            <person name="Miller A.N."/>
            <person name="Grigoriev I.V."/>
            <person name="Debuchy R."/>
            <person name="Gladieux P."/>
            <person name="Thoren M.H."/>
            <person name="Johannesson H."/>
        </authorList>
    </citation>
    <scope>NUCLEOTIDE SEQUENCE</scope>
    <source>
        <strain evidence="3">CBS 731.68</strain>
    </source>
</reference>
<dbReference type="Gene3D" id="3.40.30.10">
    <property type="entry name" value="Glutaredoxin"/>
    <property type="match status" value="2"/>
</dbReference>
<feature type="compositionally biased region" description="Pro residues" evidence="1">
    <location>
        <begin position="139"/>
        <end position="151"/>
    </location>
</feature>
<dbReference type="GO" id="GO:0016491">
    <property type="term" value="F:oxidoreductase activity"/>
    <property type="evidence" value="ECO:0007669"/>
    <property type="project" value="InterPro"/>
</dbReference>
<dbReference type="EMBL" id="MU853223">
    <property type="protein sequence ID" value="KAK4128469.1"/>
    <property type="molecule type" value="Genomic_DNA"/>
</dbReference>
<dbReference type="InterPro" id="IPR036249">
    <property type="entry name" value="Thioredoxin-like_sf"/>
</dbReference>
<feature type="compositionally biased region" description="Low complexity" evidence="1">
    <location>
        <begin position="152"/>
        <end position="173"/>
    </location>
</feature>
<feature type="compositionally biased region" description="Low complexity" evidence="1">
    <location>
        <begin position="118"/>
        <end position="131"/>
    </location>
</feature>
<dbReference type="AlphaFoldDB" id="A0AAN6Z8R5"/>
<feature type="domain" description="DSBA-like thioredoxin" evidence="2">
    <location>
        <begin position="7"/>
        <end position="119"/>
    </location>
</feature>
<feature type="region of interest" description="Disordered" evidence="1">
    <location>
        <begin position="118"/>
        <end position="176"/>
    </location>
</feature>
<dbReference type="Proteomes" id="UP001302602">
    <property type="component" value="Unassembled WGS sequence"/>
</dbReference>
<organism evidence="3 4">
    <name type="scientific">Parathielavia appendiculata</name>
    <dbReference type="NCBI Taxonomy" id="2587402"/>
    <lineage>
        <taxon>Eukaryota</taxon>
        <taxon>Fungi</taxon>
        <taxon>Dikarya</taxon>
        <taxon>Ascomycota</taxon>
        <taxon>Pezizomycotina</taxon>
        <taxon>Sordariomycetes</taxon>
        <taxon>Sordariomycetidae</taxon>
        <taxon>Sordariales</taxon>
        <taxon>Chaetomiaceae</taxon>
        <taxon>Parathielavia</taxon>
    </lineage>
</organism>
<dbReference type="SUPFAM" id="SSF52833">
    <property type="entry name" value="Thioredoxin-like"/>
    <property type="match status" value="1"/>
</dbReference>
<dbReference type="PANTHER" id="PTHR13887">
    <property type="entry name" value="GLUTATHIONE S-TRANSFERASE KAPPA"/>
    <property type="match status" value="1"/>
</dbReference>
<evidence type="ECO:0000313" key="3">
    <source>
        <dbReference type="EMBL" id="KAK4128469.1"/>
    </source>
</evidence>
<reference evidence="3" key="1">
    <citation type="journal article" date="2023" name="Mol. Phylogenet. Evol.">
        <title>Genome-scale phylogeny and comparative genomics of the fungal order Sordariales.</title>
        <authorList>
            <person name="Hensen N."/>
            <person name="Bonometti L."/>
            <person name="Westerberg I."/>
            <person name="Brannstrom I.O."/>
            <person name="Guillou S."/>
            <person name="Cros-Aarteil S."/>
            <person name="Calhoun S."/>
            <person name="Haridas S."/>
            <person name="Kuo A."/>
            <person name="Mondo S."/>
            <person name="Pangilinan J."/>
            <person name="Riley R."/>
            <person name="LaButti K."/>
            <person name="Andreopoulos B."/>
            <person name="Lipzen A."/>
            <person name="Chen C."/>
            <person name="Yan M."/>
            <person name="Daum C."/>
            <person name="Ng V."/>
            <person name="Clum A."/>
            <person name="Steindorff A."/>
            <person name="Ohm R.A."/>
            <person name="Martin F."/>
            <person name="Silar P."/>
            <person name="Natvig D.O."/>
            <person name="Lalanne C."/>
            <person name="Gautier V."/>
            <person name="Ament-Velasquez S.L."/>
            <person name="Kruys A."/>
            <person name="Hutchinson M.I."/>
            <person name="Powell A.J."/>
            <person name="Barry K."/>
            <person name="Miller A.N."/>
            <person name="Grigoriev I.V."/>
            <person name="Debuchy R."/>
            <person name="Gladieux P."/>
            <person name="Hiltunen Thoren M."/>
            <person name="Johannesson H."/>
        </authorList>
    </citation>
    <scope>NUCLEOTIDE SEQUENCE</scope>
    <source>
        <strain evidence="3">CBS 731.68</strain>
    </source>
</reference>
<dbReference type="InterPro" id="IPR001853">
    <property type="entry name" value="DSBA-like_thioredoxin_dom"/>
</dbReference>
<evidence type="ECO:0000259" key="2">
    <source>
        <dbReference type="Pfam" id="PF01323"/>
    </source>
</evidence>
<comment type="caution">
    <text evidence="3">The sequence shown here is derived from an EMBL/GenBank/DDBJ whole genome shotgun (WGS) entry which is preliminary data.</text>
</comment>
<protein>
    <recommendedName>
        <fullName evidence="2">DSBA-like thioredoxin domain-containing protein</fullName>
    </recommendedName>
</protein>
<gene>
    <name evidence="3" type="ORF">N657DRAFT_629569</name>
</gene>
<evidence type="ECO:0000313" key="4">
    <source>
        <dbReference type="Proteomes" id="UP001302602"/>
    </source>
</evidence>
<dbReference type="PANTHER" id="PTHR13887:SF41">
    <property type="entry name" value="THIOREDOXIN SUPERFAMILY PROTEIN"/>
    <property type="match status" value="1"/>
</dbReference>
<proteinExistence type="predicted"/>
<dbReference type="GeneID" id="87827669"/>
<accession>A0AAN6Z8R5</accession>
<evidence type="ECO:0000256" key="1">
    <source>
        <dbReference type="SAM" id="MobiDB-lite"/>
    </source>
</evidence>
<keyword evidence="4" id="KW-1185">Reference proteome</keyword>